<organism evidence="1 2">
    <name type="scientific">Candidatus Woesebacteria bacterium GW2011_GWB1_41_10</name>
    <dbReference type="NCBI Taxonomy" id="1618577"/>
    <lineage>
        <taxon>Bacteria</taxon>
        <taxon>Candidatus Woeseibacteriota</taxon>
    </lineage>
</organism>
<accession>A0A0G0U9Z3</accession>
<dbReference type="Pfam" id="PF13455">
    <property type="entry name" value="MUG113"/>
    <property type="match status" value="1"/>
</dbReference>
<protein>
    <submittedName>
        <fullName evidence="1">Uncharacterized protein</fullName>
    </submittedName>
</protein>
<dbReference type="EMBL" id="LCAE01000032">
    <property type="protein sequence ID" value="KKR85824.1"/>
    <property type="molecule type" value="Genomic_DNA"/>
</dbReference>
<evidence type="ECO:0000313" key="1">
    <source>
        <dbReference type="EMBL" id="KKR85824.1"/>
    </source>
</evidence>
<sequence length="241" mass="28101">MLTKKDIISELQKYSEEIGKTPGEKAFYENTNVGIWDRMKYWSNYGELVNQAGLTPNKFDNTQYSKEELCDIFIRTIREKGKWPTRGYLDVKHTNDSAFPSSATFYRKLGLTNTLAQTILDYINNRKGFEDVIKICNSVPEKNKKPDESTEEEGIISGFVYLGKQHGDYKIGKAKDINRRRDDITLLGSEPFELIHAIETDDMNGIEKYWHNRFKTKNLRGEWFKLNPTDTKAFKCWKRIA</sequence>
<reference evidence="1 2" key="1">
    <citation type="journal article" date="2015" name="Nature">
        <title>rRNA introns, odd ribosomes, and small enigmatic genomes across a large radiation of phyla.</title>
        <authorList>
            <person name="Brown C.T."/>
            <person name="Hug L.A."/>
            <person name="Thomas B.C."/>
            <person name="Sharon I."/>
            <person name="Castelle C.J."/>
            <person name="Singh A."/>
            <person name="Wilkins M.J."/>
            <person name="Williams K.H."/>
            <person name="Banfield J.F."/>
        </authorList>
    </citation>
    <scope>NUCLEOTIDE SEQUENCE [LARGE SCALE GENOMIC DNA]</scope>
</reference>
<dbReference type="Proteomes" id="UP000033858">
    <property type="component" value="Unassembled WGS sequence"/>
</dbReference>
<gene>
    <name evidence="1" type="ORF">UU32_C0032G0003</name>
</gene>
<proteinExistence type="predicted"/>
<comment type="caution">
    <text evidence="1">The sequence shown here is derived from an EMBL/GenBank/DDBJ whole genome shotgun (WGS) entry which is preliminary data.</text>
</comment>
<evidence type="ECO:0000313" key="2">
    <source>
        <dbReference type="Proteomes" id="UP000033858"/>
    </source>
</evidence>
<name>A0A0G0U9Z3_9BACT</name>
<dbReference type="AlphaFoldDB" id="A0A0G0U9Z3"/>